<dbReference type="AlphaFoldDB" id="A0A0B6YR96"/>
<feature type="non-terminal residue" evidence="2">
    <location>
        <position position="146"/>
    </location>
</feature>
<protein>
    <submittedName>
        <fullName evidence="2">Uncharacterized protein</fullName>
    </submittedName>
</protein>
<dbReference type="EMBL" id="HACG01011100">
    <property type="protein sequence ID" value="CEK57965.1"/>
    <property type="molecule type" value="Transcribed_RNA"/>
</dbReference>
<keyword evidence="1" id="KW-0812">Transmembrane</keyword>
<feature type="transmembrane region" description="Helical" evidence="1">
    <location>
        <begin position="122"/>
        <end position="143"/>
    </location>
</feature>
<evidence type="ECO:0000313" key="2">
    <source>
        <dbReference type="EMBL" id="CEK57965.1"/>
    </source>
</evidence>
<feature type="transmembrane region" description="Helical" evidence="1">
    <location>
        <begin position="48"/>
        <end position="69"/>
    </location>
</feature>
<reference evidence="2" key="1">
    <citation type="submission" date="2014-12" db="EMBL/GenBank/DDBJ databases">
        <title>Insight into the proteome of Arion vulgaris.</title>
        <authorList>
            <person name="Aradska J."/>
            <person name="Bulat T."/>
            <person name="Smidak R."/>
            <person name="Sarate P."/>
            <person name="Gangsoo J."/>
            <person name="Sialana F."/>
            <person name="Bilban M."/>
            <person name="Lubec G."/>
        </authorList>
    </citation>
    <scope>NUCLEOTIDE SEQUENCE</scope>
    <source>
        <tissue evidence="2">Skin</tissue>
    </source>
</reference>
<sequence length="146" mass="15846">GRVKMKPYMVAIGWIVATSAALVVLFGYHGNLSTDQRVSLLTVMHHTLSRGIFGACVCWIIVACQSGYGGPVTTILSWPPFVVLGRLTYLGMIVHMSLARIVFQNLEQPIYMNLSSVTVYTIVNIVSTCVVSAVLTVCVEIPATNL</sequence>
<evidence type="ECO:0000256" key="1">
    <source>
        <dbReference type="SAM" id="Phobius"/>
    </source>
</evidence>
<dbReference type="InterPro" id="IPR052728">
    <property type="entry name" value="O2_lipid_transport_reg"/>
</dbReference>
<feature type="transmembrane region" description="Helical" evidence="1">
    <location>
        <begin position="7"/>
        <end position="28"/>
    </location>
</feature>
<feature type="transmembrane region" description="Helical" evidence="1">
    <location>
        <begin position="81"/>
        <end position="102"/>
    </location>
</feature>
<organism evidence="2">
    <name type="scientific">Arion vulgaris</name>
    <dbReference type="NCBI Taxonomy" id="1028688"/>
    <lineage>
        <taxon>Eukaryota</taxon>
        <taxon>Metazoa</taxon>
        <taxon>Spiralia</taxon>
        <taxon>Lophotrochozoa</taxon>
        <taxon>Mollusca</taxon>
        <taxon>Gastropoda</taxon>
        <taxon>Heterobranchia</taxon>
        <taxon>Euthyneura</taxon>
        <taxon>Panpulmonata</taxon>
        <taxon>Eupulmonata</taxon>
        <taxon>Stylommatophora</taxon>
        <taxon>Helicina</taxon>
        <taxon>Arionoidea</taxon>
        <taxon>Arionidae</taxon>
        <taxon>Arion</taxon>
    </lineage>
</organism>
<accession>A0A0B6YR96</accession>
<dbReference type="PANTHER" id="PTHR11161">
    <property type="entry name" value="O-ACYLTRANSFERASE"/>
    <property type="match status" value="1"/>
</dbReference>
<gene>
    <name evidence="2" type="primary">ORF31596</name>
</gene>
<keyword evidence="1" id="KW-1133">Transmembrane helix</keyword>
<dbReference type="PANTHER" id="PTHR11161:SF0">
    <property type="entry name" value="O-ACYLTRANSFERASE LIKE PROTEIN"/>
    <property type="match status" value="1"/>
</dbReference>
<keyword evidence="1" id="KW-0472">Membrane</keyword>
<name>A0A0B6YR96_9EUPU</name>
<proteinExistence type="predicted"/>
<feature type="non-terminal residue" evidence="2">
    <location>
        <position position="1"/>
    </location>
</feature>